<proteinExistence type="predicted"/>
<evidence type="ECO:0000313" key="2">
    <source>
        <dbReference type="Proteomes" id="UP001596977"/>
    </source>
</evidence>
<dbReference type="Proteomes" id="UP001596977">
    <property type="component" value="Unassembled WGS sequence"/>
</dbReference>
<dbReference type="PROSITE" id="PS51318">
    <property type="entry name" value="TAT"/>
    <property type="match status" value="1"/>
</dbReference>
<protein>
    <recommendedName>
        <fullName evidence="3">General secretion pathway protein GspN</fullName>
    </recommendedName>
</protein>
<name>A0ABW3H345_9SPHN</name>
<dbReference type="EMBL" id="JBHTJG010000002">
    <property type="protein sequence ID" value="MFD0945803.1"/>
    <property type="molecule type" value="Genomic_DNA"/>
</dbReference>
<sequence>MITRREMAALGAAGLAAVAMPVLLLLPGAGGAPAKAPAAPAGPLTVTAGPELALVYQRPLFAGAPAGEGAAGEAPADAPALVGIAGRLDQDAVAMVRTADGSTRNLAVGESVDGWKLESLAIDAAFFTRGSERVRVALPEGE</sequence>
<evidence type="ECO:0000313" key="1">
    <source>
        <dbReference type="EMBL" id="MFD0945803.1"/>
    </source>
</evidence>
<dbReference type="RefSeq" id="WP_264943394.1">
    <property type="nucleotide sequence ID" value="NZ_JAPDRA010000002.1"/>
</dbReference>
<dbReference type="InterPro" id="IPR006311">
    <property type="entry name" value="TAT_signal"/>
</dbReference>
<accession>A0ABW3H345</accession>
<evidence type="ECO:0008006" key="3">
    <source>
        <dbReference type="Google" id="ProtNLM"/>
    </source>
</evidence>
<keyword evidence="2" id="KW-1185">Reference proteome</keyword>
<reference evidence="2" key="1">
    <citation type="journal article" date="2019" name="Int. J. Syst. Evol. Microbiol.">
        <title>The Global Catalogue of Microorganisms (GCM) 10K type strain sequencing project: providing services to taxonomists for standard genome sequencing and annotation.</title>
        <authorList>
            <consortium name="The Broad Institute Genomics Platform"/>
            <consortium name="The Broad Institute Genome Sequencing Center for Infectious Disease"/>
            <person name="Wu L."/>
            <person name="Ma J."/>
        </authorList>
    </citation>
    <scope>NUCLEOTIDE SEQUENCE [LARGE SCALE GENOMIC DNA]</scope>
    <source>
        <strain evidence="2">CCUG 62982</strain>
    </source>
</reference>
<comment type="caution">
    <text evidence="1">The sequence shown here is derived from an EMBL/GenBank/DDBJ whole genome shotgun (WGS) entry which is preliminary data.</text>
</comment>
<gene>
    <name evidence="1" type="ORF">ACFQ1E_05585</name>
</gene>
<organism evidence="1 2">
    <name type="scientific">Sphingomonas canadensis</name>
    <dbReference type="NCBI Taxonomy" id="1219257"/>
    <lineage>
        <taxon>Bacteria</taxon>
        <taxon>Pseudomonadati</taxon>
        <taxon>Pseudomonadota</taxon>
        <taxon>Alphaproteobacteria</taxon>
        <taxon>Sphingomonadales</taxon>
        <taxon>Sphingomonadaceae</taxon>
        <taxon>Sphingomonas</taxon>
    </lineage>
</organism>